<sequence length="106" mass="12673">LRQLWKKILRQIMGTCLAEVSVTLTAQLFSVLRTTVFTIMTAYWLKLKLNDRDYQTLRIVSKQHRITATLFPHRELHKANTHERAKTIITDTNDKMRKRWCHNHKT</sequence>
<dbReference type="AlphaFoldDB" id="A0A673IJR9"/>
<accession>A0A673IJR9</accession>
<reference evidence="1" key="2">
    <citation type="submission" date="2025-09" db="UniProtKB">
        <authorList>
            <consortium name="Ensembl"/>
        </authorList>
    </citation>
    <scope>IDENTIFICATION</scope>
</reference>
<dbReference type="Ensembl" id="ENSSRHT00000040216.1">
    <property type="protein sequence ID" value="ENSSRHP00000039103.1"/>
    <property type="gene ID" value="ENSSRHG00000019916.1"/>
</dbReference>
<keyword evidence="2" id="KW-1185">Reference proteome</keyword>
<evidence type="ECO:0000313" key="1">
    <source>
        <dbReference type="Ensembl" id="ENSSRHP00000039103.1"/>
    </source>
</evidence>
<protein>
    <submittedName>
        <fullName evidence="1">Uncharacterized protein</fullName>
    </submittedName>
</protein>
<dbReference type="Proteomes" id="UP000472270">
    <property type="component" value="Unassembled WGS sequence"/>
</dbReference>
<name>A0A673IJR9_9TELE</name>
<evidence type="ECO:0000313" key="2">
    <source>
        <dbReference type="Proteomes" id="UP000472270"/>
    </source>
</evidence>
<organism evidence="1 2">
    <name type="scientific">Sinocyclocheilus rhinocerous</name>
    <dbReference type="NCBI Taxonomy" id="307959"/>
    <lineage>
        <taxon>Eukaryota</taxon>
        <taxon>Metazoa</taxon>
        <taxon>Chordata</taxon>
        <taxon>Craniata</taxon>
        <taxon>Vertebrata</taxon>
        <taxon>Euteleostomi</taxon>
        <taxon>Actinopterygii</taxon>
        <taxon>Neopterygii</taxon>
        <taxon>Teleostei</taxon>
        <taxon>Ostariophysi</taxon>
        <taxon>Cypriniformes</taxon>
        <taxon>Cyprinidae</taxon>
        <taxon>Cyprininae</taxon>
        <taxon>Sinocyclocheilus</taxon>
    </lineage>
</organism>
<proteinExistence type="predicted"/>
<reference evidence="1" key="1">
    <citation type="submission" date="2025-08" db="UniProtKB">
        <authorList>
            <consortium name="Ensembl"/>
        </authorList>
    </citation>
    <scope>IDENTIFICATION</scope>
</reference>